<keyword evidence="3" id="KW-1185">Reference proteome</keyword>
<gene>
    <name evidence="2" type="ORF">I596_2998</name>
</gene>
<protein>
    <submittedName>
        <fullName evidence="2">Uncharacterized protein</fullName>
    </submittedName>
</protein>
<accession>A0A160DXD1</accession>
<organism evidence="2 3">
    <name type="scientific">Dokdonella koreensis DS-123</name>
    <dbReference type="NCBI Taxonomy" id="1300342"/>
    <lineage>
        <taxon>Bacteria</taxon>
        <taxon>Pseudomonadati</taxon>
        <taxon>Pseudomonadota</taxon>
        <taxon>Gammaproteobacteria</taxon>
        <taxon>Lysobacterales</taxon>
        <taxon>Rhodanobacteraceae</taxon>
        <taxon>Dokdonella</taxon>
    </lineage>
</organism>
<dbReference type="STRING" id="1300342.I596_2998"/>
<sequence length="254" mass="28572">MGTMRRPCGVLPVWPAVLCAACGVLASVRAQAQGWNGSLALASDNLYRGLSLSSDRPAWLVDLRYPIGTEWTLGLGASGAIGERRPEQDSAMEQVVLRVDRHWQIDADWSARLGVAHYDEPWSFWRNQLRYDEISAAIGYRGRWSLSLALTPNRTSVYARSRYERSGVATWTEATFRQPIVERLAADFGVGYAALSHSGDHDYGYISTGLSYGIDDVDLYLAYVWTDATAPRYWWDVDGRPVRSRWLASVIWNF</sequence>
<evidence type="ECO:0000256" key="1">
    <source>
        <dbReference type="SAM" id="SignalP"/>
    </source>
</evidence>
<dbReference type="EMBL" id="CP015249">
    <property type="protein sequence ID" value="ANB18990.1"/>
    <property type="molecule type" value="Genomic_DNA"/>
</dbReference>
<reference evidence="2 3" key="1">
    <citation type="submission" date="2016-04" db="EMBL/GenBank/DDBJ databases">
        <title>Complete genome sequence of Dokdonella koreensis DS-123T.</title>
        <authorList>
            <person name="Kim J.F."/>
            <person name="Lee H."/>
            <person name="Kwak M.-J."/>
        </authorList>
    </citation>
    <scope>NUCLEOTIDE SEQUENCE [LARGE SCALE GENOMIC DNA]</scope>
    <source>
        <strain evidence="2 3">DS-123</strain>
    </source>
</reference>
<evidence type="ECO:0000313" key="3">
    <source>
        <dbReference type="Proteomes" id="UP000076830"/>
    </source>
</evidence>
<name>A0A160DXD1_9GAMM</name>
<keyword evidence="1" id="KW-0732">Signal</keyword>
<dbReference type="Proteomes" id="UP000076830">
    <property type="component" value="Chromosome"/>
</dbReference>
<dbReference type="AlphaFoldDB" id="A0A160DXD1"/>
<feature type="signal peptide" evidence="1">
    <location>
        <begin position="1"/>
        <end position="32"/>
    </location>
</feature>
<feature type="chain" id="PRO_5007813209" evidence="1">
    <location>
        <begin position="33"/>
        <end position="254"/>
    </location>
</feature>
<proteinExistence type="predicted"/>
<evidence type="ECO:0000313" key="2">
    <source>
        <dbReference type="EMBL" id="ANB18990.1"/>
    </source>
</evidence>
<dbReference type="KEGG" id="dko:I596_2998"/>